<feature type="region of interest" description="Disordered" evidence="1">
    <location>
        <begin position="134"/>
        <end position="169"/>
    </location>
</feature>
<evidence type="ECO:0000256" key="1">
    <source>
        <dbReference type="SAM" id="MobiDB-lite"/>
    </source>
</evidence>
<protein>
    <submittedName>
        <fullName evidence="2">Uncharacterized protein</fullName>
    </submittedName>
</protein>
<organism evidence="2 3">
    <name type="scientific">Polyplosphaeria fusca</name>
    <dbReference type="NCBI Taxonomy" id="682080"/>
    <lineage>
        <taxon>Eukaryota</taxon>
        <taxon>Fungi</taxon>
        <taxon>Dikarya</taxon>
        <taxon>Ascomycota</taxon>
        <taxon>Pezizomycotina</taxon>
        <taxon>Dothideomycetes</taxon>
        <taxon>Pleosporomycetidae</taxon>
        <taxon>Pleosporales</taxon>
        <taxon>Tetraplosphaeriaceae</taxon>
        <taxon>Polyplosphaeria</taxon>
    </lineage>
</organism>
<dbReference type="AlphaFoldDB" id="A0A9P4V2E7"/>
<gene>
    <name evidence="2" type="ORF">EJ04DRAFT_553484</name>
</gene>
<dbReference type="EMBL" id="ML996164">
    <property type="protein sequence ID" value="KAF2733230.1"/>
    <property type="molecule type" value="Genomic_DNA"/>
</dbReference>
<reference evidence="2" key="1">
    <citation type="journal article" date="2020" name="Stud. Mycol.">
        <title>101 Dothideomycetes genomes: a test case for predicting lifestyles and emergence of pathogens.</title>
        <authorList>
            <person name="Haridas S."/>
            <person name="Albert R."/>
            <person name="Binder M."/>
            <person name="Bloem J."/>
            <person name="Labutti K."/>
            <person name="Salamov A."/>
            <person name="Andreopoulos B."/>
            <person name="Baker S."/>
            <person name="Barry K."/>
            <person name="Bills G."/>
            <person name="Bluhm B."/>
            <person name="Cannon C."/>
            <person name="Castanera R."/>
            <person name="Culley D."/>
            <person name="Daum C."/>
            <person name="Ezra D."/>
            <person name="Gonzalez J."/>
            <person name="Henrissat B."/>
            <person name="Kuo A."/>
            <person name="Liang C."/>
            <person name="Lipzen A."/>
            <person name="Lutzoni F."/>
            <person name="Magnuson J."/>
            <person name="Mondo S."/>
            <person name="Nolan M."/>
            <person name="Ohm R."/>
            <person name="Pangilinan J."/>
            <person name="Park H.-J."/>
            <person name="Ramirez L."/>
            <person name="Alfaro M."/>
            <person name="Sun H."/>
            <person name="Tritt A."/>
            <person name="Yoshinaga Y."/>
            <person name="Zwiers L.-H."/>
            <person name="Turgeon B."/>
            <person name="Goodwin S."/>
            <person name="Spatafora J."/>
            <person name="Crous P."/>
            <person name="Grigoriev I."/>
        </authorList>
    </citation>
    <scope>NUCLEOTIDE SEQUENCE</scope>
    <source>
        <strain evidence="2">CBS 125425</strain>
    </source>
</reference>
<evidence type="ECO:0000313" key="2">
    <source>
        <dbReference type="EMBL" id="KAF2733230.1"/>
    </source>
</evidence>
<evidence type="ECO:0000313" key="3">
    <source>
        <dbReference type="Proteomes" id="UP000799444"/>
    </source>
</evidence>
<accession>A0A9P4V2E7</accession>
<comment type="caution">
    <text evidence="2">The sequence shown here is derived from an EMBL/GenBank/DDBJ whole genome shotgun (WGS) entry which is preliminary data.</text>
</comment>
<sequence length="210" mass="22667">MVLKCTKQGQLFSLFAASSFLVPQSITLISFPSSTGMADKGSEHLFQTRRRRWDATSGGFALRTSFSEGKAQDVVITHVRPQASASRANWEQPDEEAAVWYARSGANNGAAAAASFAIRTLSDQMHAKGRRPGRCFAGAEMPSTHAWRGREPEIERSSETLSSTGMDPNESFVACKHEIVADSGAGVEWIGVVWADTVGRGREGEGRDAS</sequence>
<keyword evidence="3" id="KW-1185">Reference proteome</keyword>
<name>A0A9P4V2E7_9PLEO</name>
<proteinExistence type="predicted"/>
<feature type="compositionally biased region" description="Basic and acidic residues" evidence="1">
    <location>
        <begin position="148"/>
        <end position="158"/>
    </location>
</feature>
<dbReference type="Proteomes" id="UP000799444">
    <property type="component" value="Unassembled WGS sequence"/>
</dbReference>